<protein>
    <submittedName>
        <fullName evidence="1">Uncharacterized protein</fullName>
    </submittedName>
</protein>
<reference evidence="1 2" key="1">
    <citation type="submission" date="2020-08" db="EMBL/GenBank/DDBJ databases">
        <title>Genome sequence of Sphingomonas rhizophila KACC 19189T.</title>
        <authorList>
            <person name="Hyun D.-W."/>
            <person name="Bae J.-W."/>
        </authorList>
    </citation>
    <scope>NUCLEOTIDE SEQUENCE [LARGE SCALE GENOMIC DNA]</scope>
    <source>
        <strain evidence="1 2">KACC 19189</strain>
    </source>
</reference>
<dbReference type="EMBL" id="CP060717">
    <property type="protein sequence ID" value="QNN66296.1"/>
    <property type="molecule type" value="Genomic_DNA"/>
</dbReference>
<organism evidence="1 2">
    <name type="scientific">Sphingomonas rhizophila</name>
    <dbReference type="NCBI Taxonomy" id="2071607"/>
    <lineage>
        <taxon>Bacteria</taxon>
        <taxon>Pseudomonadati</taxon>
        <taxon>Pseudomonadota</taxon>
        <taxon>Alphaproteobacteria</taxon>
        <taxon>Sphingomonadales</taxon>
        <taxon>Sphingomonadaceae</taxon>
        <taxon>Sphingomonas</taxon>
    </lineage>
</organism>
<evidence type="ECO:0000313" key="2">
    <source>
        <dbReference type="Proteomes" id="UP000515955"/>
    </source>
</evidence>
<dbReference type="AlphaFoldDB" id="A0A7G9SEM1"/>
<dbReference type="KEGG" id="srhi:H9L12_11370"/>
<gene>
    <name evidence="1" type="ORF">H9L12_11370</name>
</gene>
<keyword evidence="2" id="KW-1185">Reference proteome</keyword>
<evidence type="ECO:0000313" key="1">
    <source>
        <dbReference type="EMBL" id="QNN66296.1"/>
    </source>
</evidence>
<name>A0A7G9SEM1_9SPHN</name>
<proteinExistence type="predicted"/>
<accession>A0A7G9SEM1</accession>
<sequence>MMLLGFGAIGARLRKRRLLQPALT</sequence>
<dbReference type="Proteomes" id="UP000515955">
    <property type="component" value="Chromosome"/>
</dbReference>